<feature type="compositionally biased region" description="Basic and acidic residues" evidence="2">
    <location>
        <begin position="81"/>
        <end position="90"/>
    </location>
</feature>
<proteinExistence type="predicted"/>
<dbReference type="GO" id="GO:0003677">
    <property type="term" value="F:DNA binding"/>
    <property type="evidence" value="ECO:0007669"/>
    <property type="project" value="InterPro"/>
</dbReference>
<dbReference type="InterPro" id="IPR013762">
    <property type="entry name" value="Integrase-like_cat_sf"/>
</dbReference>
<evidence type="ECO:0000313" key="4">
    <source>
        <dbReference type="EMBL" id="TDD16620.1"/>
    </source>
</evidence>
<dbReference type="Proteomes" id="UP000294543">
    <property type="component" value="Unassembled WGS sequence"/>
</dbReference>
<sequence>MSAHPRNVILLRPAGDVGQAAREALTAVHRHLDRCKLKLSANTVKAYKRQAAAYVRWLAGPGRARGRLRRRRRRRGRGHRLAPEPDERPGRAQHHHPGDRRTRNRISAWLDIRGRQPGPLWTGQRGALTISGIVQVVAAVGADAKLPGLRPHRLRHTYATRLREGGADVAQVQALLGHASLDTSPRYFRAGTAEQAAVVDRVLD</sequence>
<dbReference type="PROSITE" id="PS51898">
    <property type="entry name" value="TYR_RECOMBINASE"/>
    <property type="match status" value="1"/>
</dbReference>
<dbReference type="Pfam" id="PF00589">
    <property type="entry name" value="Phage_integrase"/>
    <property type="match status" value="1"/>
</dbReference>
<gene>
    <name evidence="4" type="ORF">E1294_30790</name>
</gene>
<dbReference type="OrthoDB" id="3541943at2"/>
<name>A0A4R4WQ28_9ACTN</name>
<evidence type="ECO:0000256" key="2">
    <source>
        <dbReference type="SAM" id="MobiDB-lite"/>
    </source>
</evidence>
<feature type="domain" description="Tyr recombinase" evidence="3">
    <location>
        <begin position="1"/>
        <end position="200"/>
    </location>
</feature>
<dbReference type="Gene3D" id="1.10.443.10">
    <property type="entry name" value="Intergrase catalytic core"/>
    <property type="match status" value="1"/>
</dbReference>
<dbReference type="SUPFAM" id="SSF56349">
    <property type="entry name" value="DNA breaking-rejoining enzymes"/>
    <property type="match status" value="1"/>
</dbReference>
<dbReference type="InterPro" id="IPR011010">
    <property type="entry name" value="DNA_brk_join_enz"/>
</dbReference>
<dbReference type="EMBL" id="SMKP01000102">
    <property type="protein sequence ID" value="TDD16620.1"/>
    <property type="molecule type" value="Genomic_DNA"/>
</dbReference>
<dbReference type="GO" id="GO:0015074">
    <property type="term" value="P:DNA integration"/>
    <property type="evidence" value="ECO:0007669"/>
    <property type="project" value="InterPro"/>
</dbReference>
<evidence type="ECO:0000259" key="3">
    <source>
        <dbReference type="PROSITE" id="PS51898"/>
    </source>
</evidence>
<dbReference type="GO" id="GO:0006310">
    <property type="term" value="P:DNA recombination"/>
    <property type="evidence" value="ECO:0007669"/>
    <property type="project" value="UniProtKB-KW"/>
</dbReference>
<keyword evidence="1" id="KW-0233">DNA recombination</keyword>
<dbReference type="AlphaFoldDB" id="A0A4R4WQ28"/>
<organism evidence="4 5">
    <name type="scientific">Nonomuraea diastatica</name>
    <dbReference type="NCBI Taxonomy" id="1848329"/>
    <lineage>
        <taxon>Bacteria</taxon>
        <taxon>Bacillati</taxon>
        <taxon>Actinomycetota</taxon>
        <taxon>Actinomycetes</taxon>
        <taxon>Streptosporangiales</taxon>
        <taxon>Streptosporangiaceae</taxon>
        <taxon>Nonomuraea</taxon>
    </lineage>
</organism>
<reference evidence="4 5" key="1">
    <citation type="submission" date="2019-03" db="EMBL/GenBank/DDBJ databases">
        <title>Draft genome sequences of novel Actinobacteria.</title>
        <authorList>
            <person name="Sahin N."/>
            <person name="Ay H."/>
            <person name="Saygin H."/>
        </authorList>
    </citation>
    <scope>NUCLEOTIDE SEQUENCE [LARGE SCALE GENOMIC DNA]</scope>
    <source>
        <strain evidence="4 5">KC712</strain>
    </source>
</reference>
<feature type="compositionally biased region" description="Basic residues" evidence="2">
    <location>
        <begin position="91"/>
        <end position="103"/>
    </location>
</feature>
<dbReference type="RefSeq" id="WP_132514214.1">
    <property type="nucleotide sequence ID" value="NZ_SMKP01000102.1"/>
</dbReference>
<feature type="region of interest" description="Disordered" evidence="2">
    <location>
        <begin position="65"/>
        <end position="103"/>
    </location>
</feature>
<feature type="compositionally biased region" description="Basic residues" evidence="2">
    <location>
        <begin position="65"/>
        <end position="80"/>
    </location>
</feature>
<evidence type="ECO:0000256" key="1">
    <source>
        <dbReference type="ARBA" id="ARBA00023172"/>
    </source>
</evidence>
<dbReference type="InterPro" id="IPR002104">
    <property type="entry name" value="Integrase_catalytic"/>
</dbReference>
<protein>
    <recommendedName>
        <fullName evidence="3">Tyr recombinase domain-containing protein</fullName>
    </recommendedName>
</protein>
<accession>A0A4R4WQ28</accession>
<keyword evidence="5" id="KW-1185">Reference proteome</keyword>
<comment type="caution">
    <text evidence="4">The sequence shown here is derived from an EMBL/GenBank/DDBJ whole genome shotgun (WGS) entry which is preliminary data.</text>
</comment>
<evidence type="ECO:0000313" key="5">
    <source>
        <dbReference type="Proteomes" id="UP000294543"/>
    </source>
</evidence>